<dbReference type="AlphaFoldDB" id="A0A4S9WGZ7"/>
<feature type="region of interest" description="Disordered" evidence="1">
    <location>
        <begin position="123"/>
        <end position="148"/>
    </location>
</feature>
<dbReference type="Proteomes" id="UP000309734">
    <property type="component" value="Unassembled WGS sequence"/>
</dbReference>
<name>A0A4S9WGZ7_AURPU</name>
<reference evidence="2 3" key="1">
    <citation type="submission" date="2018-10" db="EMBL/GenBank/DDBJ databases">
        <title>Fifty Aureobasidium pullulans genomes reveal a recombining polyextremotolerant generalist.</title>
        <authorList>
            <person name="Gostincar C."/>
            <person name="Turk M."/>
            <person name="Zajc J."/>
            <person name="Gunde-Cimerman N."/>
        </authorList>
    </citation>
    <scope>NUCLEOTIDE SEQUENCE [LARGE SCALE GENOMIC DNA]</scope>
    <source>
        <strain evidence="2 3">EXF-3519</strain>
    </source>
</reference>
<evidence type="ECO:0000313" key="2">
    <source>
        <dbReference type="EMBL" id="THZ64593.1"/>
    </source>
</evidence>
<feature type="compositionally biased region" description="Polar residues" evidence="1">
    <location>
        <begin position="139"/>
        <end position="148"/>
    </location>
</feature>
<accession>A0A4S9WGZ7</accession>
<dbReference type="EMBL" id="QZBS01000414">
    <property type="protein sequence ID" value="THZ64593.1"/>
    <property type="molecule type" value="Genomic_DNA"/>
</dbReference>
<feature type="compositionally biased region" description="Basic and acidic residues" evidence="1">
    <location>
        <begin position="1"/>
        <end position="19"/>
    </location>
</feature>
<proteinExistence type="predicted"/>
<gene>
    <name evidence="2" type="ORF">D6C85_08612</name>
</gene>
<feature type="compositionally biased region" description="Low complexity" evidence="1">
    <location>
        <begin position="225"/>
        <end position="243"/>
    </location>
</feature>
<feature type="region of interest" description="Disordered" evidence="1">
    <location>
        <begin position="225"/>
        <end position="245"/>
    </location>
</feature>
<protein>
    <submittedName>
        <fullName evidence="2">Uncharacterized protein</fullName>
    </submittedName>
</protein>
<feature type="region of interest" description="Disordered" evidence="1">
    <location>
        <begin position="1"/>
        <end position="22"/>
    </location>
</feature>
<comment type="caution">
    <text evidence="2">The sequence shown here is derived from an EMBL/GenBank/DDBJ whole genome shotgun (WGS) entry which is preliminary data.</text>
</comment>
<sequence>MSVRKLLESLPKRERDADRQSSACSIRARKVHSRRNGHSVVVFKRTGTGGDRSPCALSNCSRCGVFWRIYISDLERAVPGLVCEQLRPSRFESLCDFDAPSTPGSTMSTLTEFTEDLEFQLQTPTSIPSSPADRVSQDDGANNSSCASPTSTLTAFSGDNHACTSSFPPLLTSLYTLTDLDEISNPFSVSMSPASSMSAMTEFSEYASSISTLTDFTSLASSSTLSSPPSSLSSLPPTLSTPIPTRPQRVLKHRTRSHRNMICMSDGSEWLPPTLERVQAYIASQGSRRLARSARRIVEQKARRGSKVAREYERDILKVDLKVSKQRGQ</sequence>
<organism evidence="2 3">
    <name type="scientific">Aureobasidium pullulans</name>
    <name type="common">Black yeast</name>
    <name type="synonym">Pullularia pullulans</name>
    <dbReference type="NCBI Taxonomy" id="5580"/>
    <lineage>
        <taxon>Eukaryota</taxon>
        <taxon>Fungi</taxon>
        <taxon>Dikarya</taxon>
        <taxon>Ascomycota</taxon>
        <taxon>Pezizomycotina</taxon>
        <taxon>Dothideomycetes</taxon>
        <taxon>Dothideomycetidae</taxon>
        <taxon>Dothideales</taxon>
        <taxon>Saccotheciaceae</taxon>
        <taxon>Aureobasidium</taxon>
    </lineage>
</organism>
<evidence type="ECO:0000256" key="1">
    <source>
        <dbReference type="SAM" id="MobiDB-lite"/>
    </source>
</evidence>
<evidence type="ECO:0000313" key="3">
    <source>
        <dbReference type="Proteomes" id="UP000309734"/>
    </source>
</evidence>